<keyword evidence="3" id="KW-0560">Oxidoreductase</keyword>
<evidence type="ECO:0000313" key="3">
    <source>
        <dbReference type="EMBL" id="WGH78094.1"/>
    </source>
</evidence>
<gene>
    <name evidence="3" type="ORF">P8627_13805</name>
</gene>
<reference evidence="3 4" key="1">
    <citation type="submission" date="2023-04" db="EMBL/GenBank/DDBJ databases">
        <title>Jannaschia ovalis sp. nov., a marine bacterium isolated from sea tidal flat.</title>
        <authorList>
            <person name="Kwon D.Y."/>
            <person name="Kim J.-J."/>
        </authorList>
    </citation>
    <scope>NUCLEOTIDE SEQUENCE [LARGE SCALE GENOMIC DNA]</scope>
    <source>
        <strain evidence="3 4">GRR-S6-38</strain>
    </source>
</reference>
<dbReference type="InterPro" id="IPR012938">
    <property type="entry name" value="Glc/Sorbosone_DH"/>
</dbReference>
<dbReference type="PANTHER" id="PTHR19328">
    <property type="entry name" value="HEDGEHOG-INTERACTING PROTEIN"/>
    <property type="match status" value="1"/>
</dbReference>
<protein>
    <submittedName>
        <fullName evidence="3">PQQ-dependent sugar dehydrogenase</fullName>
        <ecNumber evidence="3">1.1.5.-</ecNumber>
    </submittedName>
</protein>
<evidence type="ECO:0000313" key="4">
    <source>
        <dbReference type="Proteomes" id="UP001243420"/>
    </source>
</evidence>
<accession>A0ABY8L9Y4</accession>
<dbReference type="EC" id="1.1.5.-" evidence="3"/>
<dbReference type="Pfam" id="PF07995">
    <property type="entry name" value="GSDH"/>
    <property type="match status" value="1"/>
</dbReference>
<dbReference type="RefSeq" id="WP_279964781.1">
    <property type="nucleotide sequence ID" value="NZ_CP122537.1"/>
</dbReference>
<keyword evidence="1" id="KW-0732">Signal</keyword>
<dbReference type="InterPro" id="IPR011041">
    <property type="entry name" value="Quinoprot_gluc/sorb_DH_b-prop"/>
</dbReference>
<feature type="domain" description="Glucose/Sorbosone dehydrogenase" evidence="2">
    <location>
        <begin position="60"/>
        <end position="396"/>
    </location>
</feature>
<evidence type="ECO:0000256" key="1">
    <source>
        <dbReference type="SAM" id="SignalP"/>
    </source>
</evidence>
<dbReference type="Proteomes" id="UP001243420">
    <property type="component" value="Chromosome"/>
</dbReference>
<name>A0ABY8L9Y4_9RHOB</name>
<dbReference type="GO" id="GO:0016491">
    <property type="term" value="F:oxidoreductase activity"/>
    <property type="evidence" value="ECO:0007669"/>
    <property type="project" value="UniProtKB-KW"/>
</dbReference>
<organism evidence="3 4">
    <name type="scientific">Jannaschia ovalis</name>
    <dbReference type="NCBI Taxonomy" id="3038773"/>
    <lineage>
        <taxon>Bacteria</taxon>
        <taxon>Pseudomonadati</taxon>
        <taxon>Pseudomonadota</taxon>
        <taxon>Alphaproteobacteria</taxon>
        <taxon>Rhodobacterales</taxon>
        <taxon>Roseobacteraceae</taxon>
        <taxon>Jannaschia</taxon>
    </lineage>
</organism>
<dbReference type="EMBL" id="CP122537">
    <property type="protein sequence ID" value="WGH78094.1"/>
    <property type="molecule type" value="Genomic_DNA"/>
</dbReference>
<evidence type="ECO:0000259" key="2">
    <source>
        <dbReference type="Pfam" id="PF07995"/>
    </source>
</evidence>
<feature type="chain" id="PRO_5045505330" evidence="1">
    <location>
        <begin position="20"/>
        <end position="402"/>
    </location>
</feature>
<sequence>MRTLTLPILAALLPMAAAAQTHSWGERNTDFPPVFPEQFRAPLTDSGVALKTEVLAGDLVHPWGIATLPDGQGWLVTERAGRMRHIAPDGTVSDPVAGTPDVLAESQGGLLDVALGPTFAEDRVIYVTYAKPVEGGSATAAAKMVLAEDLASVSEVQDIFVQEPASPTPMHYGSRIVFLPDGTAAITTGEHSRDEERPFAQDLDKTYGKVVRVNLDGTTPTDNPYVGQEGVIDTIWSYGHRNIQGAALDAEGTLWTIEHGPQGGDELNRPEPGANYGWPVISYGKRYDFREADPGGPIGIGQAVEEGMEQPVYFWDPVIAPGGMAFHSGETFADWNGDILSSSLRPGGVVRLSLNDAGLVVEEERLLMDLGRVRDVEIQPDGSFIVLTDFEDGEVIHVTPAD</sequence>
<proteinExistence type="predicted"/>
<feature type="signal peptide" evidence="1">
    <location>
        <begin position="1"/>
        <end position="19"/>
    </location>
</feature>
<keyword evidence="4" id="KW-1185">Reference proteome</keyword>
<dbReference type="InterPro" id="IPR011042">
    <property type="entry name" value="6-blade_b-propeller_TolB-like"/>
</dbReference>
<dbReference type="Gene3D" id="2.120.10.30">
    <property type="entry name" value="TolB, C-terminal domain"/>
    <property type="match status" value="1"/>
</dbReference>
<dbReference type="SUPFAM" id="SSF50952">
    <property type="entry name" value="Soluble quinoprotein glucose dehydrogenase"/>
    <property type="match status" value="1"/>
</dbReference>
<dbReference type="PANTHER" id="PTHR19328:SF75">
    <property type="entry name" value="ALDOSE SUGAR DEHYDROGENASE YLII"/>
    <property type="match status" value="1"/>
</dbReference>